<dbReference type="Pfam" id="PF00534">
    <property type="entry name" value="Glycos_transf_1"/>
    <property type="match status" value="1"/>
</dbReference>
<evidence type="ECO:0000313" key="3">
    <source>
        <dbReference type="EMBL" id="KZE45788.1"/>
    </source>
</evidence>
<dbReference type="CDD" id="cd03801">
    <property type="entry name" value="GT4_PimA-like"/>
    <property type="match status" value="1"/>
</dbReference>
<comment type="caution">
    <text evidence="3">The sequence shown here is derived from an EMBL/GenBank/DDBJ whole genome shotgun (WGS) entry which is preliminary data.</text>
</comment>
<name>A0A165JAP0_9BACI</name>
<dbReference type="EMBL" id="LQQY01000034">
    <property type="protein sequence ID" value="KZE45788.1"/>
    <property type="molecule type" value="Genomic_DNA"/>
</dbReference>
<dbReference type="Gene3D" id="3.40.50.2000">
    <property type="entry name" value="Glycogen Phosphorylase B"/>
    <property type="match status" value="2"/>
</dbReference>
<dbReference type="RefSeq" id="WP_053072478.1">
    <property type="nucleotide sequence ID" value="NZ_LDWH01000006.1"/>
</dbReference>
<dbReference type="PANTHER" id="PTHR12526:SF638">
    <property type="entry name" value="SPORE COAT PROTEIN SA"/>
    <property type="match status" value="1"/>
</dbReference>
<dbReference type="InterPro" id="IPR011330">
    <property type="entry name" value="Glyco_hydro/deAcase_b/a-brl"/>
</dbReference>
<dbReference type="Proteomes" id="UP000076510">
    <property type="component" value="Unassembled WGS sequence"/>
</dbReference>
<dbReference type="AlphaFoldDB" id="A0A165JAP0"/>
<dbReference type="InterPro" id="IPR028098">
    <property type="entry name" value="Glyco_trans_4-like_N"/>
</dbReference>
<accession>A0A165JAP0</accession>
<sequence length="733" mass="83189">MKQITYPAFNESILSDWNTPQGREACLTSILMETGSLVSSRDHSLVVVNPMVFPICSSDDFQAEAHSLIQKKLLGQGENGKWQQIFTMWSMYDGDLVKVWRELVMEDGLTVVPTTVNSLPLTHYRTSTAIEFQIRLSVILMKRYLDHQATWFWMPQAAYIPGIDAYLVQNHIHTSFISGRSFDHSEKEGSGDKIRTPRGLNLIPVEERDDALQMRQTPSFYESSESVLARVEFGYRGAELNEPILPDEAIRQLPSLHRMEAAIESHVSGYGEDLHLIHLVREWMAAIDRVMQGGNAESDQFEMCRRLIETQVERHPFFKQREILIPYPRAEDIAGTLPVGRVNEEKQGSVLILSWEYPPNVVGGLSRHVHDLATAFAKKGRSVHVLTARTPGVAPYEKVEGVEVHRVHPLHPYEDDFFKWVLDLNQAFIRYAGELMIHENITLLHAHDWIVGTSARHLKATRSLPLITTIHATEHGRNHGIHTDLQRKIHEEEERLTKDSDHVIVCSDHMKDEVRTLFPAAKACTVIPNGVELGKGTEIEPSNDGGYFFAIGRMVSEKGFETIIQTAERMKKEERDFSVVIAGKGPLLDDYRMRVREGGLSGMINFVGFISDEERNRYLRGCQAVLFPSLYEPFGIVALEAMAYKKTVIASNTGGLKTIVKHEQTGLLFQPEDADDLYGQIRRVMENRQQAAEWGRNGHKLAESLFSWERIAELTWQIYEDVRLEAKVAGGAQ</sequence>
<evidence type="ECO:0000259" key="2">
    <source>
        <dbReference type="Pfam" id="PF13439"/>
    </source>
</evidence>
<dbReference type="GO" id="GO:0005975">
    <property type="term" value="P:carbohydrate metabolic process"/>
    <property type="evidence" value="ECO:0007669"/>
    <property type="project" value="InterPro"/>
</dbReference>
<feature type="domain" description="Glycosyltransferase subfamily 4-like N-terminal" evidence="2">
    <location>
        <begin position="362"/>
        <end position="533"/>
    </location>
</feature>
<dbReference type="InterPro" id="IPR027291">
    <property type="entry name" value="Glyco_hydro_38_N_sf"/>
</dbReference>
<evidence type="ECO:0008006" key="5">
    <source>
        <dbReference type="Google" id="ProtNLM"/>
    </source>
</evidence>
<dbReference type="PANTHER" id="PTHR12526">
    <property type="entry name" value="GLYCOSYLTRANSFERASE"/>
    <property type="match status" value="1"/>
</dbReference>
<organism evidence="3 4">
    <name type="scientific">Rossellomorea marisflavi</name>
    <dbReference type="NCBI Taxonomy" id="189381"/>
    <lineage>
        <taxon>Bacteria</taxon>
        <taxon>Bacillati</taxon>
        <taxon>Bacillota</taxon>
        <taxon>Bacilli</taxon>
        <taxon>Bacillales</taxon>
        <taxon>Bacillaceae</taxon>
        <taxon>Rossellomorea</taxon>
    </lineage>
</organism>
<dbReference type="InterPro" id="IPR001296">
    <property type="entry name" value="Glyco_trans_1"/>
</dbReference>
<dbReference type="GO" id="GO:0016757">
    <property type="term" value="F:glycosyltransferase activity"/>
    <property type="evidence" value="ECO:0007669"/>
    <property type="project" value="InterPro"/>
</dbReference>
<reference evidence="4" key="1">
    <citation type="submission" date="2016-01" db="EMBL/GenBank/DDBJ databases">
        <title>Whole genome sequencing of Bhargavaea cecembensis T14.</title>
        <authorList>
            <person name="Hong K.W."/>
        </authorList>
    </citation>
    <scope>NUCLEOTIDE SEQUENCE [LARGE SCALE GENOMIC DNA]</scope>
    <source>
        <strain evidence="4">M19</strain>
    </source>
</reference>
<dbReference type="SUPFAM" id="SSF53756">
    <property type="entry name" value="UDP-Glycosyltransferase/glycogen phosphorylase"/>
    <property type="match status" value="1"/>
</dbReference>
<evidence type="ECO:0000259" key="1">
    <source>
        <dbReference type="Pfam" id="PF00534"/>
    </source>
</evidence>
<evidence type="ECO:0000313" key="4">
    <source>
        <dbReference type="Proteomes" id="UP000076510"/>
    </source>
</evidence>
<protein>
    <recommendedName>
        <fullName evidence="5">Glycosyltransferase</fullName>
    </recommendedName>
</protein>
<dbReference type="Gene3D" id="3.20.110.10">
    <property type="entry name" value="Glycoside hydrolase 38, N terminal domain"/>
    <property type="match status" value="1"/>
</dbReference>
<dbReference type="OrthoDB" id="9803279at2"/>
<feature type="domain" description="Glycosyl transferase family 1" evidence="1">
    <location>
        <begin position="544"/>
        <end position="700"/>
    </location>
</feature>
<gene>
    <name evidence="3" type="ORF">AV649_06370</name>
</gene>
<dbReference type="SUPFAM" id="SSF88713">
    <property type="entry name" value="Glycoside hydrolase/deacetylase"/>
    <property type="match status" value="1"/>
</dbReference>
<proteinExistence type="predicted"/>
<dbReference type="Pfam" id="PF13439">
    <property type="entry name" value="Glyco_transf_4"/>
    <property type="match status" value="1"/>
</dbReference>